<keyword evidence="2" id="KW-1185">Reference proteome</keyword>
<reference evidence="1 2" key="1">
    <citation type="submission" date="2018-10" db="EMBL/GenBank/DDBJ databases">
        <title>Draft genome sequence of the microsporidian Tubulinosema ratisbonensis.</title>
        <authorList>
            <person name="Polonais V."/>
            <person name="Peyretaillade E."/>
            <person name="Niehus S."/>
            <person name="Wawrzyniak I."/>
            <person name="Franchet A."/>
            <person name="Gaspin C."/>
            <person name="Reichstadt M."/>
            <person name="Belser C."/>
            <person name="Labadie K."/>
            <person name="Delbac F."/>
            <person name="Ferrandon D."/>
        </authorList>
    </citation>
    <scope>NUCLEOTIDE SEQUENCE [LARGE SCALE GENOMIC DNA]</scope>
    <source>
        <strain evidence="1 2">Franzen</strain>
    </source>
</reference>
<accession>A0A437AHI5</accession>
<comment type="caution">
    <text evidence="1">The sequence shown here is derived from an EMBL/GenBank/DDBJ whole genome shotgun (WGS) entry which is preliminary data.</text>
</comment>
<protein>
    <submittedName>
        <fullName evidence="1">Uncharacterized protein</fullName>
    </submittedName>
</protein>
<gene>
    <name evidence="1" type="ORF">TUBRATIS_29760</name>
</gene>
<dbReference type="VEuPathDB" id="MicrosporidiaDB:TUBRATIS_29760"/>
<evidence type="ECO:0000313" key="1">
    <source>
        <dbReference type="EMBL" id="RVD90610.1"/>
    </source>
</evidence>
<evidence type="ECO:0000313" key="2">
    <source>
        <dbReference type="Proteomes" id="UP000282876"/>
    </source>
</evidence>
<dbReference type="Proteomes" id="UP000282876">
    <property type="component" value="Unassembled WGS sequence"/>
</dbReference>
<dbReference type="EMBL" id="RCSS01000832">
    <property type="protein sequence ID" value="RVD90610.1"/>
    <property type="molecule type" value="Genomic_DNA"/>
</dbReference>
<dbReference type="OrthoDB" id="331948at2759"/>
<dbReference type="AlphaFoldDB" id="A0A437AHI5"/>
<organism evidence="1 2">
    <name type="scientific">Tubulinosema ratisbonensis</name>
    <dbReference type="NCBI Taxonomy" id="291195"/>
    <lineage>
        <taxon>Eukaryota</taxon>
        <taxon>Fungi</taxon>
        <taxon>Fungi incertae sedis</taxon>
        <taxon>Microsporidia</taxon>
        <taxon>Tubulinosematoidea</taxon>
        <taxon>Tubulinosematidae</taxon>
        <taxon>Tubulinosema</taxon>
    </lineage>
</organism>
<feature type="non-terminal residue" evidence="1">
    <location>
        <position position="1"/>
    </location>
</feature>
<sequence>SSTPEKKKKIKIKIKKINEYEPKDFLVKVKRHIPKIKKDVFLLNYEQMNNHKLINELINLEGISKIDELILEDKIFYFKFGKKYFNPFDRGKINNLVNCLGKPYFLFLFL</sequence>
<proteinExistence type="predicted"/>
<name>A0A437AHI5_9MICR</name>